<dbReference type="PhylomeDB" id="A0A0W0DQH1"/>
<dbReference type="Proteomes" id="UP000054886">
    <property type="component" value="Unassembled WGS sequence"/>
</dbReference>
<dbReference type="GO" id="GO:0005774">
    <property type="term" value="C:vacuolar membrane"/>
    <property type="evidence" value="ECO:0007669"/>
    <property type="project" value="EnsemblFungi"/>
</dbReference>
<gene>
    <name evidence="19" type="ORF">AO440_004343</name>
</gene>
<evidence type="ECO:0000259" key="18">
    <source>
        <dbReference type="PROSITE" id="PS51914"/>
    </source>
</evidence>
<evidence type="ECO:0000256" key="17">
    <source>
        <dbReference type="SAM" id="SignalP"/>
    </source>
</evidence>
<feature type="chain" id="PRO_5030019435" description="Autophagy-related protein 27" evidence="17">
    <location>
        <begin position="19"/>
        <end position="276"/>
    </location>
</feature>
<dbReference type="GO" id="GO:0000407">
    <property type="term" value="C:phagophore assembly site"/>
    <property type="evidence" value="ECO:0007669"/>
    <property type="project" value="EnsemblFungi"/>
</dbReference>
<dbReference type="OMA" id="NKGNAID"/>
<dbReference type="GO" id="GO:0032258">
    <property type="term" value="P:cytoplasm to vacuole targeting by the Cvt pathway"/>
    <property type="evidence" value="ECO:0007669"/>
    <property type="project" value="EnsemblFungi"/>
</dbReference>
<evidence type="ECO:0000256" key="7">
    <source>
        <dbReference type="ARBA" id="ARBA00022729"/>
    </source>
</evidence>
<protein>
    <recommendedName>
        <fullName evidence="5">Autophagy-related protein 27</fullName>
    </recommendedName>
</protein>
<evidence type="ECO:0000256" key="5">
    <source>
        <dbReference type="ARBA" id="ARBA00013776"/>
    </source>
</evidence>
<dbReference type="GO" id="GO:0032266">
    <property type="term" value="F:phosphatidylinositol-3-phosphate binding"/>
    <property type="evidence" value="ECO:0007669"/>
    <property type="project" value="EnsemblFungi"/>
</dbReference>
<evidence type="ECO:0000256" key="14">
    <source>
        <dbReference type="ARBA" id="ARBA00023329"/>
    </source>
</evidence>
<dbReference type="EMBL" id="LLZZ01000139">
    <property type="protein sequence ID" value="KTB00328.1"/>
    <property type="molecule type" value="Genomic_DNA"/>
</dbReference>
<evidence type="ECO:0000256" key="13">
    <source>
        <dbReference type="ARBA" id="ARBA00023157"/>
    </source>
</evidence>
<evidence type="ECO:0000256" key="4">
    <source>
        <dbReference type="ARBA" id="ARBA00005363"/>
    </source>
</evidence>
<dbReference type="GO" id="GO:0030659">
    <property type="term" value="C:cytoplasmic vesicle membrane"/>
    <property type="evidence" value="ECO:0007669"/>
    <property type="project" value="UniProtKB-SubCell"/>
</dbReference>
<dbReference type="VEuPathDB" id="FungiDB:GWK60_M11275"/>
<dbReference type="GO" id="GO:0016050">
    <property type="term" value="P:vesicle organization"/>
    <property type="evidence" value="ECO:0007669"/>
    <property type="project" value="EnsemblFungi"/>
</dbReference>
<evidence type="ECO:0000256" key="16">
    <source>
        <dbReference type="SAM" id="Phobius"/>
    </source>
</evidence>
<accession>A0A0W0DQH1</accession>
<keyword evidence="11" id="KW-0496">Mitochondrion</keyword>
<keyword evidence="12 16" id="KW-0472">Membrane</keyword>
<dbReference type="GO" id="GO:0005802">
    <property type="term" value="C:trans-Golgi network"/>
    <property type="evidence" value="ECO:0007669"/>
    <property type="project" value="EnsemblFungi"/>
</dbReference>
<keyword evidence="10" id="KW-0333">Golgi apparatus</keyword>
<organism evidence="19 20">
    <name type="scientific">Candida glabrata</name>
    <name type="common">Yeast</name>
    <name type="synonym">Torulopsis glabrata</name>
    <dbReference type="NCBI Taxonomy" id="5478"/>
    <lineage>
        <taxon>Eukaryota</taxon>
        <taxon>Fungi</taxon>
        <taxon>Dikarya</taxon>
        <taxon>Ascomycota</taxon>
        <taxon>Saccharomycotina</taxon>
        <taxon>Saccharomycetes</taxon>
        <taxon>Saccharomycetales</taxon>
        <taxon>Saccharomycetaceae</taxon>
        <taxon>Nakaseomyces</taxon>
    </lineage>
</organism>
<dbReference type="VEuPathDB" id="FungiDB:B1J91_M11352g"/>
<name>A0A0W0DQH1_CANGB</name>
<feature type="signal peptide" evidence="17">
    <location>
        <begin position="1"/>
        <end position="18"/>
    </location>
</feature>
<dbReference type="GO" id="GO:0000425">
    <property type="term" value="P:pexophagy"/>
    <property type="evidence" value="ECO:0007669"/>
    <property type="project" value="EnsemblFungi"/>
</dbReference>
<dbReference type="GO" id="GO:0000139">
    <property type="term" value="C:Golgi membrane"/>
    <property type="evidence" value="ECO:0007669"/>
    <property type="project" value="UniProtKB-SubCell"/>
</dbReference>
<evidence type="ECO:0000256" key="12">
    <source>
        <dbReference type="ARBA" id="ARBA00023136"/>
    </source>
</evidence>
<comment type="caution">
    <text evidence="19">The sequence shown here is derived from an EMBL/GenBank/DDBJ whole genome shotgun (WGS) entry which is preliminary data.</text>
</comment>
<dbReference type="InterPro" id="IPR044865">
    <property type="entry name" value="MRH_dom"/>
</dbReference>
<evidence type="ECO:0000256" key="15">
    <source>
        <dbReference type="SAM" id="MobiDB-lite"/>
    </source>
</evidence>
<evidence type="ECO:0000256" key="9">
    <source>
        <dbReference type="ARBA" id="ARBA00023006"/>
    </source>
</evidence>
<keyword evidence="14" id="KW-0968">Cytoplasmic vesicle</keyword>
<keyword evidence="9" id="KW-0072">Autophagy</keyword>
<keyword evidence="8 16" id="KW-1133">Transmembrane helix</keyword>
<feature type="domain" description="MRH" evidence="18">
    <location>
        <begin position="19"/>
        <end position="166"/>
    </location>
</feature>
<dbReference type="GO" id="GO:0031966">
    <property type="term" value="C:mitochondrial membrane"/>
    <property type="evidence" value="ECO:0007669"/>
    <property type="project" value="UniProtKB-SubCell"/>
</dbReference>
<feature type="transmembrane region" description="Helical" evidence="16">
    <location>
        <begin position="202"/>
        <end position="225"/>
    </location>
</feature>
<dbReference type="VEuPathDB" id="FungiDB:CAGL0M11352g"/>
<feature type="compositionally biased region" description="Low complexity" evidence="15">
    <location>
        <begin position="182"/>
        <end position="191"/>
    </location>
</feature>
<keyword evidence="13" id="KW-1015">Disulfide bond</keyword>
<proteinExistence type="inferred from homology"/>
<keyword evidence="7 17" id="KW-0732">Signal</keyword>
<comment type="subcellular location">
    <subcellularLocation>
        <location evidence="2">Cytoplasmic vesicle membrane</location>
        <topology evidence="2">Single-pass type I membrane protein</topology>
    </subcellularLocation>
    <subcellularLocation>
        <location evidence="3">Golgi apparatus membrane</location>
        <topology evidence="3">Single-pass type I membrane protein</topology>
    </subcellularLocation>
    <subcellularLocation>
        <location evidence="1">Mitochondrion membrane</location>
        <topology evidence="1">Single-pass membrane protein</topology>
    </subcellularLocation>
</comment>
<keyword evidence="6 16" id="KW-0812">Transmembrane</keyword>
<dbReference type="AlphaFoldDB" id="A0A0W0DQH1"/>
<evidence type="ECO:0000256" key="8">
    <source>
        <dbReference type="ARBA" id="ARBA00022989"/>
    </source>
</evidence>
<dbReference type="Pfam" id="PF09451">
    <property type="entry name" value="ATG27"/>
    <property type="match status" value="1"/>
</dbReference>
<sequence>MVMLGQVVALAMASSAVALNCKNHNVLSNYNVANKDILLKNELDTPPSKTSEMWYLAPCEDGSRRQRPSECSSDDLMCAIRHVKVDGSDHLTQKLDVHKSAKYEVEEVESGGFDIRFLGVKWGSNTIDATLSYSCDTNLKTDELVTTIWNSEYVLIEMSGPSGCKRDGNSDSGDNGNGNGNGNDPDNNNNTGKDKKSKKTSWFTWLFVYAILFTVIYLMVVSYLNTKGGSFQDFRNEFVERGTEFITSLPTFVKEVVTKTLGTRDSSASRGGYSAV</sequence>
<dbReference type="GO" id="GO:0030136">
    <property type="term" value="C:clathrin-coated vesicle"/>
    <property type="evidence" value="ECO:0007669"/>
    <property type="project" value="EnsemblFungi"/>
</dbReference>
<comment type="similarity">
    <text evidence="4">Belongs to the ATG27 family.</text>
</comment>
<evidence type="ECO:0000256" key="1">
    <source>
        <dbReference type="ARBA" id="ARBA00004304"/>
    </source>
</evidence>
<evidence type="ECO:0000256" key="3">
    <source>
        <dbReference type="ARBA" id="ARBA00004614"/>
    </source>
</evidence>
<evidence type="ECO:0000256" key="11">
    <source>
        <dbReference type="ARBA" id="ARBA00023128"/>
    </source>
</evidence>
<dbReference type="PROSITE" id="PS51914">
    <property type="entry name" value="MRH"/>
    <property type="match status" value="1"/>
</dbReference>
<feature type="region of interest" description="Disordered" evidence="15">
    <location>
        <begin position="162"/>
        <end position="196"/>
    </location>
</feature>
<evidence type="ECO:0000256" key="6">
    <source>
        <dbReference type="ARBA" id="ARBA00022692"/>
    </source>
</evidence>
<dbReference type="GO" id="GO:0034497">
    <property type="term" value="P:protein localization to phagophore assembly site"/>
    <property type="evidence" value="ECO:0007669"/>
    <property type="project" value="EnsemblFungi"/>
</dbReference>
<evidence type="ECO:0000256" key="10">
    <source>
        <dbReference type="ARBA" id="ARBA00023034"/>
    </source>
</evidence>
<dbReference type="InterPro" id="IPR018939">
    <property type="entry name" value="Autophagy-rel_prot_27"/>
</dbReference>
<evidence type="ECO:0000313" key="20">
    <source>
        <dbReference type="Proteomes" id="UP000054886"/>
    </source>
</evidence>
<dbReference type="VEuPathDB" id="FungiDB:GVI51_M11297"/>
<evidence type="ECO:0000313" key="19">
    <source>
        <dbReference type="EMBL" id="KTB00328.1"/>
    </source>
</evidence>
<evidence type="ECO:0000256" key="2">
    <source>
        <dbReference type="ARBA" id="ARBA00004358"/>
    </source>
</evidence>
<reference evidence="19 20" key="1">
    <citation type="submission" date="2015-10" db="EMBL/GenBank/DDBJ databases">
        <title>Draft genomes sequences of Candida glabrata isolates 1A, 1B, 2A, 2B, 3A and 3B.</title>
        <authorList>
            <person name="Haavelsrud O.E."/>
            <person name="Gaustad P."/>
        </authorList>
    </citation>
    <scope>NUCLEOTIDE SEQUENCE [LARGE SCALE GENOMIC DNA]</scope>
    <source>
        <strain evidence="19">910700640</strain>
    </source>
</reference>